<reference evidence="3" key="1">
    <citation type="submission" date="2013-06" db="EMBL/GenBank/DDBJ databases">
        <authorList>
            <person name="Zhao Q."/>
        </authorList>
    </citation>
    <scope>NUCLEOTIDE SEQUENCE</scope>
    <source>
        <strain evidence="3">cv. W1943</strain>
    </source>
</reference>
<evidence type="ECO:0000313" key="2">
    <source>
        <dbReference type="EnsemblPlants" id="ORUFI06G25540.1"/>
    </source>
</evidence>
<name>A0A0E0Q189_ORYRU</name>
<proteinExistence type="predicted"/>
<keyword evidence="3" id="KW-1185">Reference proteome</keyword>
<feature type="compositionally biased region" description="Basic and acidic residues" evidence="1">
    <location>
        <begin position="51"/>
        <end position="60"/>
    </location>
</feature>
<protein>
    <submittedName>
        <fullName evidence="2">Uncharacterized protein</fullName>
    </submittedName>
</protein>
<evidence type="ECO:0000256" key="1">
    <source>
        <dbReference type="SAM" id="MobiDB-lite"/>
    </source>
</evidence>
<feature type="region of interest" description="Disordered" evidence="1">
    <location>
        <begin position="1"/>
        <end position="109"/>
    </location>
</feature>
<dbReference type="AlphaFoldDB" id="A0A0E0Q189"/>
<feature type="compositionally biased region" description="Basic residues" evidence="1">
    <location>
        <begin position="84"/>
        <end position="93"/>
    </location>
</feature>
<reference evidence="2" key="2">
    <citation type="submission" date="2015-06" db="UniProtKB">
        <authorList>
            <consortium name="EnsemblPlants"/>
        </authorList>
    </citation>
    <scope>IDENTIFICATION</scope>
</reference>
<evidence type="ECO:0000313" key="3">
    <source>
        <dbReference type="Proteomes" id="UP000008022"/>
    </source>
</evidence>
<sequence>MEASCLVPQNKGSRAGVTSTREQHRARNINSAGGPDWQAETSASSSSGRSDGLRTGDKQWPRRAAGEGLTTASSDLALIERRERQRHRHRWQRPRCAAAWASGKQRWHM</sequence>
<dbReference type="EnsemblPlants" id="ORUFI06G25540.1">
    <property type="protein sequence ID" value="ORUFI06G25540.1"/>
    <property type="gene ID" value="ORUFI06G25540"/>
</dbReference>
<organism evidence="2 3">
    <name type="scientific">Oryza rufipogon</name>
    <name type="common">Brownbeard rice</name>
    <name type="synonym">Asian wild rice</name>
    <dbReference type="NCBI Taxonomy" id="4529"/>
    <lineage>
        <taxon>Eukaryota</taxon>
        <taxon>Viridiplantae</taxon>
        <taxon>Streptophyta</taxon>
        <taxon>Embryophyta</taxon>
        <taxon>Tracheophyta</taxon>
        <taxon>Spermatophyta</taxon>
        <taxon>Magnoliopsida</taxon>
        <taxon>Liliopsida</taxon>
        <taxon>Poales</taxon>
        <taxon>Poaceae</taxon>
        <taxon>BOP clade</taxon>
        <taxon>Oryzoideae</taxon>
        <taxon>Oryzeae</taxon>
        <taxon>Oryzinae</taxon>
        <taxon>Oryza</taxon>
    </lineage>
</organism>
<feature type="compositionally biased region" description="Polar residues" evidence="1">
    <location>
        <begin position="10"/>
        <end position="20"/>
    </location>
</feature>
<accession>A0A0E0Q189</accession>
<dbReference type="Proteomes" id="UP000008022">
    <property type="component" value="Unassembled WGS sequence"/>
</dbReference>
<dbReference type="Gramene" id="ORUFI06G25540.1">
    <property type="protein sequence ID" value="ORUFI06G25540.1"/>
    <property type="gene ID" value="ORUFI06G25540"/>
</dbReference>
<dbReference type="HOGENOM" id="CLU_2188287_0_0_1"/>